<comment type="subcellular location">
    <subcellularLocation>
        <location evidence="1">Cell membrane</location>
        <topology evidence="1">Multi-pass membrane protein</topology>
    </subcellularLocation>
</comment>
<evidence type="ECO:0000256" key="4">
    <source>
        <dbReference type="ARBA" id="ARBA00022989"/>
    </source>
</evidence>
<name>A0A846WWU2_9ACTN</name>
<feature type="transmembrane region" description="Helical" evidence="6">
    <location>
        <begin position="347"/>
        <end position="372"/>
    </location>
</feature>
<feature type="transmembrane region" description="Helical" evidence="6">
    <location>
        <begin position="227"/>
        <end position="252"/>
    </location>
</feature>
<dbReference type="EMBL" id="JAAXOQ010000004">
    <property type="protein sequence ID" value="NKY17647.1"/>
    <property type="molecule type" value="Genomic_DNA"/>
</dbReference>
<dbReference type="InterPro" id="IPR050189">
    <property type="entry name" value="MFS_Efflux_Transporters"/>
</dbReference>
<evidence type="ECO:0000256" key="5">
    <source>
        <dbReference type="ARBA" id="ARBA00023136"/>
    </source>
</evidence>
<dbReference type="GO" id="GO:0022857">
    <property type="term" value="F:transmembrane transporter activity"/>
    <property type="evidence" value="ECO:0007669"/>
    <property type="project" value="InterPro"/>
</dbReference>
<feature type="transmembrane region" description="Helical" evidence="6">
    <location>
        <begin position="77"/>
        <end position="96"/>
    </location>
</feature>
<evidence type="ECO:0000313" key="9">
    <source>
        <dbReference type="Proteomes" id="UP000582646"/>
    </source>
</evidence>
<keyword evidence="2" id="KW-1003">Cell membrane</keyword>
<gene>
    <name evidence="8" type="ORF">HF999_04575</name>
</gene>
<dbReference type="PROSITE" id="PS50850">
    <property type="entry name" value="MFS"/>
    <property type="match status" value="1"/>
</dbReference>
<evidence type="ECO:0000256" key="1">
    <source>
        <dbReference type="ARBA" id="ARBA00004651"/>
    </source>
</evidence>
<evidence type="ECO:0000256" key="6">
    <source>
        <dbReference type="SAM" id="Phobius"/>
    </source>
</evidence>
<keyword evidence="4 6" id="KW-1133">Transmembrane helix</keyword>
<feature type="transmembrane region" description="Helical" evidence="6">
    <location>
        <begin position="264"/>
        <end position="281"/>
    </location>
</feature>
<dbReference type="InterPro" id="IPR036259">
    <property type="entry name" value="MFS_trans_sf"/>
</dbReference>
<dbReference type="PANTHER" id="PTHR43124">
    <property type="entry name" value="PURINE EFFLUX PUMP PBUE"/>
    <property type="match status" value="1"/>
</dbReference>
<dbReference type="PANTHER" id="PTHR43124:SF3">
    <property type="entry name" value="CHLORAMPHENICOL EFFLUX PUMP RV0191"/>
    <property type="match status" value="1"/>
</dbReference>
<dbReference type="SUPFAM" id="SSF103473">
    <property type="entry name" value="MFS general substrate transporter"/>
    <property type="match status" value="1"/>
</dbReference>
<reference evidence="8 9" key="1">
    <citation type="submission" date="2020-04" db="EMBL/GenBank/DDBJ databases">
        <title>MicrobeNet Type strains.</title>
        <authorList>
            <person name="Nicholson A.C."/>
        </authorList>
    </citation>
    <scope>NUCLEOTIDE SEQUENCE [LARGE SCALE GENOMIC DNA]</scope>
    <source>
        <strain evidence="8 9">DSM 44113</strain>
    </source>
</reference>
<feature type="transmembrane region" description="Helical" evidence="6">
    <location>
        <begin position="293"/>
        <end position="310"/>
    </location>
</feature>
<evidence type="ECO:0000313" key="8">
    <source>
        <dbReference type="EMBL" id="NKY17647.1"/>
    </source>
</evidence>
<evidence type="ECO:0000256" key="2">
    <source>
        <dbReference type="ARBA" id="ARBA00022475"/>
    </source>
</evidence>
<dbReference type="Proteomes" id="UP000582646">
    <property type="component" value="Unassembled WGS sequence"/>
</dbReference>
<dbReference type="CDD" id="cd17321">
    <property type="entry name" value="MFS_MMR_MDR_like"/>
    <property type="match status" value="1"/>
</dbReference>
<dbReference type="InterPro" id="IPR011701">
    <property type="entry name" value="MFS"/>
</dbReference>
<feature type="transmembrane region" description="Helical" evidence="6">
    <location>
        <begin position="384"/>
        <end position="403"/>
    </location>
</feature>
<dbReference type="GO" id="GO:0005886">
    <property type="term" value="C:plasma membrane"/>
    <property type="evidence" value="ECO:0007669"/>
    <property type="project" value="UniProtKB-SubCell"/>
</dbReference>
<dbReference type="AlphaFoldDB" id="A0A846WWU2"/>
<accession>A0A846WWU2</accession>
<feature type="transmembrane region" description="Helical" evidence="6">
    <location>
        <begin position="139"/>
        <end position="161"/>
    </location>
</feature>
<feature type="transmembrane region" description="Helical" evidence="6">
    <location>
        <begin position="102"/>
        <end position="127"/>
    </location>
</feature>
<dbReference type="RefSeq" id="WP_168544725.1">
    <property type="nucleotide sequence ID" value="NZ_BAAAKS010000006.1"/>
</dbReference>
<feature type="transmembrane region" description="Helical" evidence="6">
    <location>
        <begin position="46"/>
        <end position="70"/>
    </location>
</feature>
<sequence length="416" mass="42213">MTDTDAGFNRPLLAAAGLLSLIAMAEMGVVNIALPSLAADLGVSIAAAQWVVLAYQLPLTVLLIPVGFLLDHRPMRLAVLTALGVFGLSGLAAWAAPTAHGLEWLIAVRGLQGAAGAILFVMMPMLAIRSAPTGRAPTALSVTATLGPLGAVLGPILGGLVVDAAGWRAAFLVKIPFTIIAALLILRALPSTARAPGPPPGTDTSEGSGGVLYRSAQRLRAITATRALHGLLLGTLGLAAAMQAMQFTVSYVFQTQGWRASRTAVVLTTFAFVMAATSMVAGRLAEARGPARVAITGATTVVVGLTALTVLGRTDILVVLLALIVIGVGMGLYGGPNQAWVMNSAPAGATATVAGTMQLARTAGFAIGPLVASLALTTSPHGTLALIGATTGAILAATCFTMTHRKQREAQNTSPD</sequence>
<protein>
    <submittedName>
        <fullName evidence="8">MFS transporter</fullName>
    </submittedName>
</protein>
<feature type="transmembrane region" description="Helical" evidence="6">
    <location>
        <begin position="316"/>
        <end position="335"/>
    </location>
</feature>
<feature type="domain" description="Major facilitator superfamily (MFS) profile" evidence="7">
    <location>
        <begin position="12"/>
        <end position="406"/>
    </location>
</feature>
<comment type="caution">
    <text evidence="8">The sequence shown here is derived from an EMBL/GenBank/DDBJ whole genome shotgun (WGS) entry which is preliminary data.</text>
</comment>
<dbReference type="Gene3D" id="1.20.1250.20">
    <property type="entry name" value="MFS general substrate transporter like domains"/>
    <property type="match status" value="1"/>
</dbReference>
<feature type="transmembrane region" description="Helical" evidence="6">
    <location>
        <begin position="167"/>
        <end position="186"/>
    </location>
</feature>
<dbReference type="Pfam" id="PF07690">
    <property type="entry name" value="MFS_1"/>
    <property type="match status" value="1"/>
</dbReference>
<proteinExistence type="predicted"/>
<dbReference type="InterPro" id="IPR020846">
    <property type="entry name" value="MFS_dom"/>
</dbReference>
<organism evidence="8 9">
    <name type="scientific">Tsukamurella spumae</name>
    <dbReference type="NCBI Taxonomy" id="44753"/>
    <lineage>
        <taxon>Bacteria</taxon>
        <taxon>Bacillati</taxon>
        <taxon>Actinomycetota</taxon>
        <taxon>Actinomycetes</taxon>
        <taxon>Mycobacteriales</taxon>
        <taxon>Tsukamurellaceae</taxon>
        <taxon>Tsukamurella</taxon>
    </lineage>
</organism>
<keyword evidence="3 6" id="KW-0812">Transmembrane</keyword>
<keyword evidence="5 6" id="KW-0472">Membrane</keyword>
<evidence type="ECO:0000259" key="7">
    <source>
        <dbReference type="PROSITE" id="PS50850"/>
    </source>
</evidence>
<feature type="transmembrane region" description="Helical" evidence="6">
    <location>
        <begin position="12"/>
        <end position="34"/>
    </location>
</feature>
<evidence type="ECO:0000256" key="3">
    <source>
        <dbReference type="ARBA" id="ARBA00022692"/>
    </source>
</evidence>
<keyword evidence="9" id="KW-1185">Reference proteome</keyword>